<dbReference type="GeneID" id="109714892"/>
<evidence type="ECO:0000313" key="4">
    <source>
        <dbReference type="RefSeq" id="XP_020095211.1"/>
    </source>
</evidence>
<sequence>MPEMDQIVPVPREDEDEDDGAEEEATEKVGTECKPGADSEEGEDEKVLKFLDSFDAYLVLIDSLSSALRQGWLELACARHSMGSSRISSALFDHKVRSAATTLKVTDSLDSSLSEPNPHFTLSKWGTQEDRCSSEEIELDSMQKKSNQSQLRHRAASNILGEREESNSSGNGPQLSFSKDVQKERAKSLAVFGTLVSPKLRTAQSSFETALERIVEMANARSAMLSAFTQLQLEVKGSEDTTREDTV</sequence>
<dbReference type="OrthoDB" id="408631at2759"/>
<dbReference type="GO" id="GO:0051082">
    <property type="term" value="F:unfolded protein binding"/>
    <property type="evidence" value="ECO:0007669"/>
    <property type="project" value="TreeGrafter"/>
</dbReference>
<feature type="compositionally biased region" description="Acidic residues" evidence="2">
    <location>
        <begin position="13"/>
        <end position="25"/>
    </location>
</feature>
<dbReference type="PANTHER" id="PTHR31996">
    <property type="entry name" value="COILED-COIL DOMAIN-CONTAINING PROTEIN 115"/>
    <property type="match status" value="1"/>
</dbReference>
<dbReference type="RefSeq" id="XP_020095211.1">
    <property type="nucleotide sequence ID" value="XM_020239622.1"/>
</dbReference>
<feature type="region of interest" description="Disordered" evidence="2">
    <location>
        <begin position="161"/>
        <end position="180"/>
    </location>
</feature>
<accession>A0A6P5FFZ3</accession>
<dbReference type="Pfam" id="PF21730">
    <property type="entry name" value="Vma22_CCDC115"/>
    <property type="match status" value="1"/>
</dbReference>
<gene>
    <name evidence="4" type="primary">LOC109714892</name>
</gene>
<dbReference type="GO" id="GO:0070072">
    <property type="term" value="P:vacuolar proton-transporting V-type ATPase complex assembly"/>
    <property type="evidence" value="ECO:0007669"/>
    <property type="project" value="InterPro"/>
</dbReference>
<reference evidence="4" key="2">
    <citation type="submission" date="2025-08" db="UniProtKB">
        <authorList>
            <consortium name="RefSeq"/>
        </authorList>
    </citation>
    <scope>IDENTIFICATION</scope>
    <source>
        <tissue evidence="4">Leaf</tissue>
    </source>
</reference>
<protein>
    <recommendedName>
        <fullName evidence="1">Vacuolar ATPase assembly protein VMA22</fullName>
    </recommendedName>
</protein>
<feature type="region of interest" description="Disordered" evidence="2">
    <location>
        <begin position="1"/>
        <end position="44"/>
    </location>
</feature>
<evidence type="ECO:0000313" key="3">
    <source>
        <dbReference type="Proteomes" id="UP000515123"/>
    </source>
</evidence>
<name>A0A6P5FFZ3_ANACO</name>
<reference evidence="3" key="1">
    <citation type="journal article" date="2015" name="Nat. Genet.">
        <title>The pineapple genome and the evolution of CAM photosynthesis.</title>
        <authorList>
            <person name="Ming R."/>
            <person name="VanBuren R."/>
            <person name="Wai C.M."/>
            <person name="Tang H."/>
            <person name="Schatz M.C."/>
            <person name="Bowers J.E."/>
            <person name="Lyons E."/>
            <person name="Wang M.L."/>
            <person name="Chen J."/>
            <person name="Biggers E."/>
            <person name="Zhang J."/>
            <person name="Huang L."/>
            <person name="Zhang L."/>
            <person name="Miao W."/>
            <person name="Zhang J."/>
            <person name="Ye Z."/>
            <person name="Miao C."/>
            <person name="Lin Z."/>
            <person name="Wang H."/>
            <person name="Zhou H."/>
            <person name="Yim W.C."/>
            <person name="Priest H.D."/>
            <person name="Zheng C."/>
            <person name="Woodhouse M."/>
            <person name="Edger P.P."/>
            <person name="Guyot R."/>
            <person name="Guo H.B."/>
            <person name="Guo H."/>
            <person name="Zheng G."/>
            <person name="Singh R."/>
            <person name="Sharma A."/>
            <person name="Min X."/>
            <person name="Zheng Y."/>
            <person name="Lee H."/>
            <person name="Gurtowski J."/>
            <person name="Sedlazeck F.J."/>
            <person name="Harkess A."/>
            <person name="McKain M.R."/>
            <person name="Liao Z."/>
            <person name="Fang J."/>
            <person name="Liu J."/>
            <person name="Zhang X."/>
            <person name="Zhang Q."/>
            <person name="Hu W."/>
            <person name="Qin Y."/>
            <person name="Wang K."/>
            <person name="Chen L.Y."/>
            <person name="Shirley N."/>
            <person name="Lin Y.R."/>
            <person name="Liu L.Y."/>
            <person name="Hernandez A.G."/>
            <person name="Wright C.L."/>
            <person name="Bulone V."/>
            <person name="Tuskan G.A."/>
            <person name="Heath K."/>
            <person name="Zee F."/>
            <person name="Moore P.H."/>
            <person name="Sunkar R."/>
            <person name="Leebens-Mack J.H."/>
            <person name="Mockler T."/>
            <person name="Bennetzen J.L."/>
            <person name="Freeling M."/>
            <person name="Sankoff D."/>
            <person name="Paterson A.H."/>
            <person name="Zhu X."/>
            <person name="Yang X."/>
            <person name="Smith J.A."/>
            <person name="Cushman J.C."/>
            <person name="Paull R.E."/>
            <person name="Yu Q."/>
        </authorList>
    </citation>
    <scope>NUCLEOTIDE SEQUENCE [LARGE SCALE GENOMIC DNA]</scope>
    <source>
        <strain evidence="3">cv. F153</strain>
    </source>
</reference>
<feature type="compositionally biased region" description="Polar residues" evidence="2">
    <location>
        <begin position="167"/>
        <end position="179"/>
    </location>
</feature>
<organism evidence="3 4">
    <name type="scientific">Ananas comosus</name>
    <name type="common">Pineapple</name>
    <name type="synonym">Ananas ananas</name>
    <dbReference type="NCBI Taxonomy" id="4615"/>
    <lineage>
        <taxon>Eukaryota</taxon>
        <taxon>Viridiplantae</taxon>
        <taxon>Streptophyta</taxon>
        <taxon>Embryophyta</taxon>
        <taxon>Tracheophyta</taxon>
        <taxon>Spermatophyta</taxon>
        <taxon>Magnoliopsida</taxon>
        <taxon>Liliopsida</taxon>
        <taxon>Poales</taxon>
        <taxon>Bromeliaceae</taxon>
        <taxon>Bromelioideae</taxon>
        <taxon>Ananas</taxon>
    </lineage>
</organism>
<dbReference type="PANTHER" id="PTHR31996:SF2">
    <property type="entry name" value="COILED-COIL DOMAIN-CONTAINING PROTEIN 115"/>
    <property type="match status" value="1"/>
</dbReference>
<dbReference type="Proteomes" id="UP000515123">
    <property type="component" value="Linkage group 9"/>
</dbReference>
<dbReference type="InterPro" id="IPR040357">
    <property type="entry name" value="Vma22/CCDC115"/>
</dbReference>
<evidence type="ECO:0000256" key="2">
    <source>
        <dbReference type="SAM" id="MobiDB-lite"/>
    </source>
</evidence>
<dbReference type="Gramene" id="Aco008919.1.mrna1">
    <property type="protein sequence ID" value="Aco008919.1.mrna1"/>
    <property type="gene ID" value="Aco008919.1.path1"/>
</dbReference>
<dbReference type="AlphaFoldDB" id="A0A6P5FFZ3"/>
<proteinExistence type="predicted"/>
<feature type="compositionally biased region" description="Basic and acidic residues" evidence="2">
    <location>
        <begin position="26"/>
        <end position="37"/>
    </location>
</feature>
<keyword evidence="3" id="KW-1185">Reference proteome</keyword>
<evidence type="ECO:0000256" key="1">
    <source>
        <dbReference type="ARBA" id="ARBA00093634"/>
    </source>
</evidence>